<dbReference type="Pfam" id="PF00069">
    <property type="entry name" value="Pkinase"/>
    <property type="match status" value="1"/>
</dbReference>
<dbReference type="InterPro" id="IPR045162">
    <property type="entry name" value="Vps15-like"/>
</dbReference>
<feature type="repeat" description="WD" evidence="10">
    <location>
        <begin position="1317"/>
        <end position="1350"/>
    </location>
</feature>
<dbReference type="GO" id="GO:0006623">
    <property type="term" value="P:protein targeting to vacuole"/>
    <property type="evidence" value="ECO:0007669"/>
    <property type="project" value="TreeGrafter"/>
</dbReference>
<dbReference type="GO" id="GO:0005776">
    <property type="term" value="C:autophagosome"/>
    <property type="evidence" value="ECO:0007669"/>
    <property type="project" value="UniProtKB-SubCell"/>
</dbReference>
<keyword evidence="5" id="KW-0808">Transferase</keyword>
<dbReference type="Gene3D" id="2.130.10.10">
    <property type="entry name" value="YVTN repeat-like/Quinoprotein amine dehydrogenase"/>
    <property type="match status" value="2"/>
</dbReference>
<keyword evidence="14" id="KW-1185">Reference proteome</keyword>
<evidence type="ECO:0000256" key="9">
    <source>
        <dbReference type="ARBA" id="ARBA00022840"/>
    </source>
</evidence>
<dbReference type="SMART" id="SM00320">
    <property type="entry name" value="WD40"/>
    <property type="match status" value="6"/>
</dbReference>
<dbReference type="PROSITE" id="PS50011">
    <property type="entry name" value="PROTEIN_KINASE_DOM"/>
    <property type="match status" value="1"/>
</dbReference>
<dbReference type="GO" id="GO:0071561">
    <property type="term" value="C:nucleus-vacuole junction"/>
    <property type="evidence" value="ECO:0007669"/>
    <property type="project" value="TreeGrafter"/>
</dbReference>
<dbReference type="SUPFAM" id="SSF48371">
    <property type="entry name" value="ARM repeat"/>
    <property type="match status" value="1"/>
</dbReference>
<dbReference type="SMART" id="SM00220">
    <property type="entry name" value="S_TKc"/>
    <property type="match status" value="1"/>
</dbReference>
<dbReference type="CDD" id="cd13980">
    <property type="entry name" value="STKc_Vps15"/>
    <property type="match status" value="1"/>
</dbReference>
<dbReference type="OrthoDB" id="242910at2759"/>
<evidence type="ECO:0000256" key="3">
    <source>
        <dbReference type="ARBA" id="ARBA00022527"/>
    </source>
</evidence>
<keyword evidence="3" id="KW-0723">Serine/threonine-protein kinase</keyword>
<dbReference type="EC" id="2.7.11.1" evidence="2"/>
<dbReference type="InterPro" id="IPR011989">
    <property type="entry name" value="ARM-like"/>
</dbReference>
<dbReference type="InterPro" id="IPR016024">
    <property type="entry name" value="ARM-type_fold"/>
</dbReference>
<dbReference type="PANTHER" id="PTHR17583">
    <property type="entry name" value="PHOSPHOINOSITIDE 3-KINASE REGULATORY SUBUNIT 4"/>
    <property type="match status" value="1"/>
</dbReference>
<dbReference type="GO" id="GO:0016236">
    <property type="term" value="P:macroautophagy"/>
    <property type="evidence" value="ECO:0007669"/>
    <property type="project" value="InterPro"/>
</dbReference>
<dbReference type="InterPro" id="IPR015943">
    <property type="entry name" value="WD40/YVTN_repeat-like_dom_sf"/>
</dbReference>
<keyword evidence="8" id="KW-0418">Kinase</keyword>
<dbReference type="InterPro" id="IPR036322">
    <property type="entry name" value="WD40_repeat_dom_sf"/>
</dbReference>
<evidence type="ECO:0000313" key="14">
    <source>
        <dbReference type="Proteomes" id="UP000245119"/>
    </source>
</evidence>
<sequence>MGNQLTGVAPSQILPVEHYLADNTEYEYESSLGSTRFFKAARVKCKEGLAVVKVFVIHDPSLPLETHKKRLDDLAVRLKTTPNCLPFQKSVQLDRSALLFRQYIKYSLYDRMSTRPFLSTIEKRWIAFQLLCALNQCHKVKVCHGDIKSENVMVTSWNWVILTDFASFKPTYLPEDNPSEFLYFFDTSRRRTCYVAPERFVHSSSLASEGDLGFNVVRTGDLTPAMDIFSAGCVITELFTDGTPPFDLSLLLNYRIGEYSPWKILEKIEDSNIRELVRHMLQKDPSHRLTAEEYLVKQRGKAFPDVFYTCLKMYQQQFAVSPIIPPDDRILCIRQDFDHLMKTLQVREDKLEDNCVLVLLISLVTSACRDLHFSSNRLAALELLYKLSGYVTVDVILNRILPYINLILELQVRLNIKYLPYRTLYNCLHFSFSCSESNVFPEYIFPALANLVHDDATIVRTTYAKNIAQLAETALRFVEIFGQQKTATNSSKLNYCFCDAVESTYDMELQSLQETIQQKVVTILSDPENSVKQTLLENGITRLCVFFGKQKGNDVLLSHMITFLNDKHDWQLRAAFFRAIVGVAAYVGWQSVVILKPLLQQGLSDTEEFVIHKTLGALKTMVELGLMQKQVILEFVNDVVPLLAHPDVWIRQGSVGFVSAVASKMDVADLHVKIIPKVKPFLKRAVLQLHNELVMLDAVDEPISRTVYDYILRSPHLEHLFDVLQSRASVRLITRQGHKPMYSETDENIMQIFRKLNSLGMTEAQESKLLAMKDFLLKLHKARAGSADTNDDENSDQLKPGVINIRSSHINITRRHAELYKSKEASSDTSSTARQPKKRVQRLESGGTAMNPEWKKMFGSDDTDRSSADSVRSRASAERQTEGLEGKRLSLMPPMMQPPPVSVGGQSPHLHQLPMEPPSLIQEKPQKTVVTRYANCKLDLRTLVHHLRDQYEAEVTSRDLMEGITWDQRPPPDNWRPRGTLVAHLQEHKGMVNRLCVCNDHQFFASCSNDGTVRLWDVASLEGKTAANRPKFIFSKQGGHIKCGTFCEGSASIASASDNGSLHVYRLEISTVTPAHALNIDKEKYGIVMDMSHFDTGAQSLLVQATVNNYVVGWDLRMGKPAWELHNNVRTGLITTMAVHPTQSWLALGTSSGAHVCWDLRFQLQINNIQHPTGARVRRIVMHPKKQSWLVSAVQWNNEVSMWDVESRQRQEALWASHHPPLTERESSGQAVHGLYVASTDTHVFALTGGSDRCIRYWDLKCPSKSFIMSHGPLDQPTNHVAYRSQLIEGTEVIQEVKTEHPVSREEGPQCGPDAPATGHLDTISDIALCQASQWFVVSAAHNGHIKVWK</sequence>
<dbReference type="GO" id="GO:0004674">
    <property type="term" value="F:protein serine/threonine kinase activity"/>
    <property type="evidence" value="ECO:0007669"/>
    <property type="project" value="UniProtKB-KW"/>
</dbReference>
<name>A0A2T7PTZ8_POMCA</name>
<evidence type="ECO:0000256" key="4">
    <source>
        <dbReference type="ARBA" id="ARBA00022574"/>
    </source>
</evidence>
<dbReference type="PROSITE" id="PS50294">
    <property type="entry name" value="WD_REPEATS_REGION"/>
    <property type="match status" value="2"/>
</dbReference>
<comment type="caution">
    <text evidence="13">The sequence shown here is derived from an EMBL/GenBank/DDBJ whole genome shotgun (WGS) entry which is preliminary data.</text>
</comment>
<evidence type="ECO:0000313" key="13">
    <source>
        <dbReference type="EMBL" id="PVD36888.1"/>
    </source>
</evidence>
<feature type="repeat" description="WD" evidence="10">
    <location>
        <begin position="985"/>
        <end position="1026"/>
    </location>
</feature>
<dbReference type="GO" id="GO:0045324">
    <property type="term" value="P:late endosome to vacuole transport"/>
    <property type="evidence" value="ECO:0007669"/>
    <property type="project" value="InterPro"/>
</dbReference>
<dbReference type="GO" id="GO:0005770">
    <property type="term" value="C:late endosome"/>
    <property type="evidence" value="ECO:0007669"/>
    <property type="project" value="TreeGrafter"/>
</dbReference>
<evidence type="ECO:0000259" key="12">
    <source>
        <dbReference type="PROSITE" id="PS50011"/>
    </source>
</evidence>
<evidence type="ECO:0000256" key="2">
    <source>
        <dbReference type="ARBA" id="ARBA00012513"/>
    </source>
</evidence>
<dbReference type="Pfam" id="PF00400">
    <property type="entry name" value="WD40"/>
    <property type="match status" value="2"/>
</dbReference>
<feature type="region of interest" description="Disordered" evidence="11">
    <location>
        <begin position="819"/>
        <end position="893"/>
    </location>
</feature>
<dbReference type="InterPro" id="IPR000719">
    <property type="entry name" value="Prot_kinase_dom"/>
</dbReference>
<dbReference type="Proteomes" id="UP000245119">
    <property type="component" value="Linkage Group LG2"/>
</dbReference>
<keyword evidence="9" id="KW-0067">ATP-binding</keyword>
<dbReference type="PROSITE" id="PS50082">
    <property type="entry name" value="WD_REPEATS_2"/>
    <property type="match status" value="2"/>
</dbReference>
<dbReference type="SUPFAM" id="SSF56112">
    <property type="entry name" value="Protein kinase-like (PK-like)"/>
    <property type="match status" value="1"/>
</dbReference>
<dbReference type="Gene3D" id="1.25.10.10">
    <property type="entry name" value="Leucine-rich Repeat Variant"/>
    <property type="match status" value="1"/>
</dbReference>
<dbReference type="InterPro" id="IPR011009">
    <property type="entry name" value="Kinase-like_dom_sf"/>
</dbReference>
<evidence type="ECO:0000256" key="7">
    <source>
        <dbReference type="ARBA" id="ARBA00022741"/>
    </source>
</evidence>
<gene>
    <name evidence="13" type="ORF">C0Q70_03878</name>
</gene>
<keyword evidence="6" id="KW-0677">Repeat</keyword>
<dbReference type="PROSITE" id="PS00108">
    <property type="entry name" value="PROTEIN_KINASE_ST"/>
    <property type="match status" value="1"/>
</dbReference>
<feature type="domain" description="Protein kinase" evidence="12">
    <location>
        <begin position="26"/>
        <end position="308"/>
    </location>
</feature>
<dbReference type="GO" id="GO:0034272">
    <property type="term" value="C:phosphatidylinositol 3-kinase complex, class III, type II"/>
    <property type="evidence" value="ECO:0007669"/>
    <property type="project" value="TreeGrafter"/>
</dbReference>
<evidence type="ECO:0000256" key="6">
    <source>
        <dbReference type="ARBA" id="ARBA00022737"/>
    </source>
</evidence>
<dbReference type="STRING" id="400727.A0A2T7PTZ8"/>
<reference evidence="13 14" key="1">
    <citation type="submission" date="2018-04" db="EMBL/GenBank/DDBJ databases">
        <title>The genome of golden apple snail Pomacea canaliculata provides insight into stress tolerance and invasive adaptation.</title>
        <authorList>
            <person name="Liu C."/>
            <person name="Liu B."/>
            <person name="Ren Y."/>
            <person name="Zhang Y."/>
            <person name="Wang H."/>
            <person name="Li S."/>
            <person name="Jiang F."/>
            <person name="Yin L."/>
            <person name="Zhang G."/>
            <person name="Qian W."/>
            <person name="Fan W."/>
        </authorList>
    </citation>
    <scope>NUCLEOTIDE SEQUENCE [LARGE SCALE GENOMIC DNA]</scope>
    <source>
        <strain evidence="13">SZHN2017</strain>
        <tissue evidence="13">Muscle</tissue>
    </source>
</reference>
<dbReference type="InterPro" id="IPR055231">
    <property type="entry name" value="2AA_helical"/>
</dbReference>
<dbReference type="InterPro" id="IPR008271">
    <property type="entry name" value="Ser/Thr_kinase_AS"/>
</dbReference>
<keyword evidence="4 10" id="KW-0853">WD repeat</keyword>
<dbReference type="PANTHER" id="PTHR17583:SF0">
    <property type="entry name" value="PHOSPHOINOSITIDE 3-KINASE REGULATORY SUBUNIT 4"/>
    <property type="match status" value="1"/>
</dbReference>
<proteinExistence type="predicted"/>
<keyword evidence="7" id="KW-0547">Nucleotide-binding</keyword>
<dbReference type="InterPro" id="IPR001680">
    <property type="entry name" value="WD40_rpt"/>
</dbReference>
<evidence type="ECO:0000256" key="5">
    <source>
        <dbReference type="ARBA" id="ARBA00022679"/>
    </source>
</evidence>
<organism evidence="13 14">
    <name type="scientific">Pomacea canaliculata</name>
    <name type="common">Golden apple snail</name>
    <dbReference type="NCBI Taxonomy" id="400727"/>
    <lineage>
        <taxon>Eukaryota</taxon>
        <taxon>Metazoa</taxon>
        <taxon>Spiralia</taxon>
        <taxon>Lophotrochozoa</taxon>
        <taxon>Mollusca</taxon>
        <taxon>Gastropoda</taxon>
        <taxon>Caenogastropoda</taxon>
        <taxon>Architaenioglossa</taxon>
        <taxon>Ampullarioidea</taxon>
        <taxon>Ampullariidae</taxon>
        <taxon>Pomacea</taxon>
    </lineage>
</organism>
<evidence type="ECO:0000256" key="10">
    <source>
        <dbReference type="PROSITE-ProRule" id="PRU00221"/>
    </source>
</evidence>
<protein>
    <recommendedName>
        <fullName evidence="2">non-specific serine/threonine protein kinase</fullName>
        <ecNumber evidence="2">2.7.11.1</ecNumber>
    </recommendedName>
</protein>
<accession>A0A2T7PTZ8</accession>
<comment type="subcellular location">
    <subcellularLocation>
        <location evidence="1">Cytoplasmic vesicle</location>
        <location evidence="1">Autophagosome</location>
    </subcellularLocation>
</comment>
<dbReference type="SUPFAM" id="SSF50978">
    <property type="entry name" value="WD40 repeat-like"/>
    <property type="match status" value="1"/>
</dbReference>
<evidence type="ECO:0000256" key="11">
    <source>
        <dbReference type="SAM" id="MobiDB-lite"/>
    </source>
</evidence>
<dbReference type="Pfam" id="PF22956">
    <property type="entry name" value="VPS15-like_hel"/>
    <property type="match status" value="1"/>
</dbReference>
<feature type="compositionally biased region" description="Basic and acidic residues" evidence="11">
    <location>
        <begin position="853"/>
        <end position="888"/>
    </location>
</feature>
<dbReference type="GO" id="GO:0005524">
    <property type="term" value="F:ATP binding"/>
    <property type="evidence" value="ECO:0007669"/>
    <property type="project" value="UniProtKB-KW"/>
</dbReference>
<dbReference type="FunFam" id="1.10.510.10:FF:000497">
    <property type="entry name" value="Phosphoinositide 3-kinase regulatory subunit"/>
    <property type="match status" value="1"/>
</dbReference>
<evidence type="ECO:0000256" key="8">
    <source>
        <dbReference type="ARBA" id="ARBA00022777"/>
    </source>
</evidence>
<dbReference type="GO" id="GO:0034271">
    <property type="term" value="C:phosphatidylinositol 3-kinase complex, class III, type I"/>
    <property type="evidence" value="ECO:0007669"/>
    <property type="project" value="TreeGrafter"/>
</dbReference>
<dbReference type="Gene3D" id="1.10.510.10">
    <property type="entry name" value="Transferase(Phosphotransferase) domain 1"/>
    <property type="match status" value="1"/>
</dbReference>
<dbReference type="EMBL" id="PZQS01000002">
    <property type="protein sequence ID" value="PVD36888.1"/>
    <property type="molecule type" value="Genomic_DNA"/>
</dbReference>
<evidence type="ECO:0000256" key="1">
    <source>
        <dbReference type="ARBA" id="ARBA00004419"/>
    </source>
</evidence>